<comment type="caution">
    <text evidence="2">The sequence shown here is derived from an EMBL/GenBank/DDBJ whole genome shotgun (WGS) entry which is preliminary data.</text>
</comment>
<evidence type="ECO:0000256" key="1">
    <source>
        <dbReference type="SAM" id="Phobius"/>
    </source>
</evidence>
<keyword evidence="1" id="KW-1133">Transmembrane helix</keyword>
<dbReference type="EMBL" id="JACYTQ010000003">
    <property type="protein sequence ID" value="MBD8488993.1"/>
    <property type="molecule type" value="Genomic_DNA"/>
</dbReference>
<name>A0ABR9AJM6_9BACT</name>
<dbReference type="Proteomes" id="UP000647133">
    <property type="component" value="Unassembled WGS sequence"/>
</dbReference>
<accession>A0ABR9AJM6</accession>
<keyword evidence="1" id="KW-0812">Transmembrane</keyword>
<keyword evidence="1" id="KW-0472">Membrane</keyword>
<evidence type="ECO:0000313" key="3">
    <source>
        <dbReference type="Proteomes" id="UP000647133"/>
    </source>
</evidence>
<organism evidence="2 3">
    <name type="scientific">Echinicola arenosa</name>
    <dbReference type="NCBI Taxonomy" id="2774144"/>
    <lineage>
        <taxon>Bacteria</taxon>
        <taxon>Pseudomonadati</taxon>
        <taxon>Bacteroidota</taxon>
        <taxon>Cytophagia</taxon>
        <taxon>Cytophagales</taxon>
        <taxon>Cyclobacteriaceae</taxon>
        <taxon>Echinicola</taxon>
    </lineage>
</organism>
<feature type="transmembrane region" description="Helical" evidence="1">
    <location>
        <begin position="6"/>
        <end position="24"/>
    </location>
</feature>
<reference evidence="2 3" key="1">
    <citation type="submission" date="2020-09" db="EMBL/GenBank/DDBJ databases">
        <title>Echinicola sp. CAU 1574 isolated from sand of Sido Beach.</title>
        <authorList>
            <person name="Kim W."/>
        </authorList>
    </citation>
    <scope>NUCLEOTIDE SEQUENCE [LARGE SCALE GENOMIC DNA]</scope>
    <source>
        <strain evidence="2 3">CAU 1574</strain>
    </source>
</reference>
<evidence type="ECO:0000313" key="2">
    <source>
        <dbReference type="EMBL" id="MBD8488993.1"/>
    </source>
</evidence>
<protein>
    <submittedName>
        <fullName evidence="2">Uncharacterized protein</fullName>
    </submittedName>
</protein>
<gene>
    <name evidence="2" type="ORF">IFO69_09575</name>
</gene>
<keyword evidence="3" id="KW-1185">Reference proteome</keyword>
<dbReference type="RefSeq" id="WP_192009889.1">
    <property type="nucleotide sequence ID" value="NZ_JACYTQ010000003.1"/>
</dbReference>
<proteinExistence type="predicted"/>
<sequence>MIKGTFLFYVFLSFLIGTMAWNLFDINQEEAWENVVKSYDVYEGMDKASALAIMGIPESKLPNENADTTYHYATPIQAKKGIDICFDSLGRVFRVVYYEN</sequence>